<dbReference type="InterPro" id="IPR051678">
    <property type="entry name" value="AGP_Transferase"/>
</dbReference>
<dbReference type="PANTHER" id="PTHR21310">
    <property type="entry name" value="AMINOGLYCOSIDE PHOSPHOTRANSFERASE-RELATED-RELATED"/>
    <property type="match status" value="1"/>
</dbReference>
<dbReference type="InterPro" id="IPR002575">
    <property type="entry name" value="Aminoglycoside_PTrfase"/>
</dbReference>
<evidence type="ECO:0000259" key="1">
    <source>
        <dbReference type="Pfam" id="PF01636"/>
    </source>
</evidence>
<dbReference type="InterPro" id="IPR011009">
    <property type="entry name" value="Kinase-like_dom_sf"/>
</dbReference>
<dbReference type="SUPFAM" id="SSF56112">
    <property type="entry name" value="Protein kinase-like (PK-like)"/>
    <property type="match status" value="1"/>
</dbReference>
<evidence type="ECO:0000313" key="2">
    <source>
        <dbReference type="EMBL" id="KAB8270316.1"/>
    </source>
</evidence>
<reference evidence="2 3" key="1">
    <citation type="submission" date="2019-04" db="EMBL/GenBank/DDBJ databases">
        <title>Fungal friends and foes A comparative genomics study of 23 Aspergillus species from section Flavi.</title>
        <authorList>
            <consortium name="DOE Joint Genome Institute"/>
            <person name="Kjaerbolling I."/>
            <person name="Vesth T.C."/>
            <person name="Frisvad J.C."/>
            <person name="Nybo J.L."/>
            <person name="Theobald S."/>
            <person name="Kildgaard S."/>
            <person name="Petersen T.I."/>
            <person name="Kuo A."/>
            <person name="Sato A."/>
            <person name="Lyhne E.K."/>
            <person name="Kogle M.E."/>
            <person name="Wiebenga A."/>
            <person name="Kun R.S."/>
            <person name="Lubbers R.J."/>
            <person name="Makela M.R."/>
            <person name="Barry K."/>
            <person name="Chovatia M."/>
            <person name="Clum A."/>
            <person name="Daum C."/>
            <person name="Haridas S."/>
            <person name="He G."/>
            <person name="LaButti K."/>
            <person name="Lipzen A."/>
            <person name="Mondo S."/>
            <person name="Pangilinan J."/>
            <person name="Riley R."/>
            <person name="Salamov A."/>
            <person name="Simmons B.A."/>
            <person name="Magnuson J.K."/>
            <person name="Henrissat B."/>
            <person name="Mortensen U.H."/>
            <person name="Larsen T.O."/>
            <person name="De vries R.P."/>
            <person name="Grigoriev I.V."/>
            <person name="Machida M."/>
            <person name="Baker S.E."/>
            <person name="Andersen M.R."/>
        </authorList>
    </citation>
    <scope>NUCLEOTIDE SEQUENCE [LARGE SCALE GENOMIC DNA]</scope>
    <source>
        <strain evidence="2 3">CBS 117635</strain>
    </source>
</reference>
<feature type="domain" description="Aminoglycoside phosphotransferase" evidence="1">
    <location>
        <begin position="44"/>
        <end position="245"/>
    </location>
</feature>
<dbReference type="AlphaFoldDB" id="A0A5N6IUW6"/>
<name>A0A5N6IUW6_9EURO</name>
<gene>
    <name evidence="2" type="ORF">BDV30DRAFT_241587</name>
</gene>
<proteinExistence type="predicted"/>
<sequence length="279" mass="31909">MTDEMPKVALPVAGHLNNKDNVAIPVTSSSFMVLTIAAYDEGPKIEVQTLNQLTAHKDIPVPKVLYEWVGHDQRYFILEERVDGQTLEEAWPSLSASQKAHIADEVAEIRNQLKYITSPSIRSVDQGPCFPGLLFFDLEPRGPFHSDIELWNAIALTLHDPPGKQFPLHVLENLKKRFPLCEPYVLTHCDLNVGNIMVKDGKLVGILDWEYAAYYPIWYEYVSASWGLTEMDAEWKALLREHLDAHGDTMEFWTYLYHLRQYPDLDDKARGILEKLSSD</sequence>
<accession>A0A5N6IUW6</accession>
<dbReference type="GO" id="GO:0016301">
    <property type="term" value="F:kinase activity"/>
    <property type="evidence" value="ECO:0007669"/>
    <property type="project" value="UniProtKB-KW"/>
</dbReference>
<keyword evidence="2" id="KW-0418">Kinase</keyword>
<dbReference type="EMBL" id="ML732832">
    <property type="protein sequence ID" value="KAB8270316.1"/>
    <property type="molecule type" value="Genomic_DNA"/>
</dbReference>
<keyword evidence="3" id="KW-1185">Reference proteome</keyword>
<dbReference type="Gene3D" id="3.90.1200.10">
    <property type="match status" value="1"/>
</dbReference>
<organism evidence="2 3">
    <name type="scientific">Aspergillus minisclerotigenes</name>
    <dbReference type="NCBI Taxonomy" id="656917"/>
    <lineage>
        <taxon>Eukaryota</taxon>
        <taxon>Fungi</taxon>
        <taxon>Dikarya</taxon>
        <taxon>Ascomycota</taxon>
        <taxon>Pezizomycotina</taxon>
        <taxon>Eurotiomycetes</taxon>
        <taxon>Eurotiomycetidae</taxon>
        <taxon>Eurotiales</taxon>
        <taxon>Aspergillaceae</taxon>
        <taxon>Aspergillus</taxon>
        <taxon>Aspergillus subgen. Circumdati</taxon>
    </lineage>
</organism>
<dbReference type="Pfam" id="PF01636">
    <property type="entry name" value="APH"/>
    <property type="match status" value="1"/>
</dbReference>
<dbReference type="CDD" id="cd05120">
    <property type="entry name" value="APH_ChoK_like"/>
    <property type="match status" value="1"/>
</dbReference>
<dbReference type="Proteomes" id="UP000326289">
    <property type="component" value="Unassembled WGS sequence"/>
</dbReference>
<dbReference type="PANTHER" id="PTHR21310:SF48">
    <property type="entry name" value="AMINOGLYCOSIDE PHOSPHOTRANSFERASE DOMAIN-CONTAINING PROTEIN"/>
    <property type="match status" value="1"/>
</dbReference>
<evidence type="ECO:0000313" key="3">
    <source>
        <dbReference type="Proteomes" id="UP000326289"/>
    </source>
</evidence>
<protein>
    <submittedName>
        <fullName evidence="2">Kinase-like protein</fullName>
    </submittedName>
</protein>
<keyword evidence="2" id="KW-0808">Transferase</keyword>